<dbReference type="SUPFAM" id="SSF52922">
    <property type="entry name" value="TK C-terminal domain-like"/>
    <property type="match status" value="1"/>
</dbReference>
<dbReference type="PANTHER" id="PTHR43257">
    <property type="entry name" value="PYRUVATE DEHYDROGENASE E1 COMPONENT BETA SUBUNIT"/>
    <property type="match status" value="1"/>
</dbReference>
<dbReference type="Pfam" id="PF02779">
    <property type="entry name" value="Transket_pyr"/>
    <property type="match status" value="1"/>
</dbReference>
<dbReference type="Proteomes" id="UP000577419">
    <property type="component" value="Unassembled WGS sequence"/>
</dbReference>
<evidence type="ECO:0000313" key="6">
    <source>
        <dbReference type="Proteomes" id="UP000577419"/>
    </source>
</evidence>
<keyword evidence="3" id="KW-0786">Thiamine pyrophosphate</keyword>
<dbReference type="AlphaFoldDB" id="A0A7J4IWL8"/>
<organism evidence="5 6">
    <name type="scientific">Candidatus Iainarchaeum sp</name>
    <dbReference type="NCBI Taxonomy" id="3101447"/>
    <lineage>
        <taxon>Archaea</taxon>
        <taxon>Candidatus Iainarchaeota</taxon>
        <taxon>Candidatus Iainarchaeia</taxon>
        <taxon>Candidatus Iainarchaeales</taxon>
        <taxon>Candidatus Iainarchaeaceae</taxon>
        <taxon>Candidatus Iainarchaeum</taxon>
    </lineage>
</organism>
<comment type="cofactor">
    <cofactor evidence="1">
        <name>thiamine diphosphate</name>
        <dbReference type="ChEBI" id="CHEBI:58937"/>
    </cofactor>
</comment>
<protein>
    <submittedName>
        <fullName evidence="5">Alpha-ketoacid dehydrogenase subunit beta</fullName>
    </submittedName>
</protein>
<dbReference type="SMART" id="SM00861">
    <property type="entry name" value="Transket_pyr"/>
    <property type="match status" value="1"/>
</dbReference>
<dbReference type="InterPro" id="IPR033248">
    <property type="entry name" value="Transketolase_C"/>
</dbReference>
<dbReference type="InterPro" id="IPR029061">
    <property type="entry name" value="THDP-binding"/>
</dbReference>
<name>A0A7J4IWL8_9ARCH</name>
<dbReference type="Gene3D" id="3.40.50.920">
    <property type="match status" value="1"/>
</dbReference>
<evidence type="ECO:0000256" key="1">
    <source>
        <dbReference type="ARBA" id="ARBA00001964"/>
    </source>
</evidence>
<dbReference type="FunFam" id="3.40.50.970:FF:000001">
    <property type="entry name" value="Pyruvate dehydrogenase E1 beta subunit"/>
    <property type="match status" value="1"/>
</dbReference>
<dbReference type="SUPFAM" id="SSF52518">
    <property type="entry name" value="Thiamin diphosphate-binding fold (THDP-binding)"/>
    <property type="match status" value="1"/>
</dbReference>
<keyword evidence="2" id="KW-0560">Oxidoreductase</keyword>
<gene>
    <name evidence="5" type="ORF">HA237_04770</name>
</gene>
<dbReference type="GO" id="GO:0016491">
    <property type="term" value="F:oxidoreductase activity"/>
    <property type="evidence" value="ECO:0007669"/>
    <property type="project" value="UniProtKB-KW"/>
</dbReference>
<feature type="domain" description="Transketolase-like pyrimidine-binding" evidence="4">
    <location>
        <begin position="4"/>
        <end position="179"/>
    </location>
</feature>
<dbReference type="CDD" id="cd07036">
    <property type="entry name" value="TPP_PYR_E1-PDHc-beta_like"/>
    <property type="match status" value="1"/>
</dbReference>
<dbReference type="EMBL" id="DUFG01000022">
    <property type="protein sequence ID" value="HIH08655.1"/>
    <property type="molecule type" value="Genomic_DNA"/>
</dbReference>
<evidence type="ECO:0000256" key="2">
    <source>
        <dbReference type="ARBA" id="ARBA00023002"/>
    </source>
</evidence>
<evidence type="ECO:0000256" key="3">
    <source>
        <dbReference type="ARBA" id="ARBA00023052"/>
    </source>
</evidence>
<accession>A0A7J4IWL8</accession>
<dbReference type="PANTHER" id="PTHR43257:SF2">
    <property type="entry name" value="PYRUVATE DEHYDROGENASE E1 COMPONENT SUBUNIT BETA"/>
    <property type="match status" value="1"/>
</dbReference>
<sequence>MAELNIVEAVNSAFFSEMKRDEDVILVGEDVGKDGGVFRATQGLLKKFGPKRVIDTPLSESGIVGTAFGMALYGLKPVAEIQFSGFIYPAFDQIISHIARIRNRSRGRFHAQMVIRAPYSGGIHAPEHHSESMEAIYVHTPGVKVIIPSTPYDAKGLLISAIRDPDPVIFLEPKKIYRAFKQEVPENAYEIPLEKARVAREGDDVTVVSWGSMMVPCLEAAQQLEGKGKSVEVIDLRSLSPLDEETLVGSVEKTGRLVVVQEAPRTLGLASEIIAIVNDHAMLSLEAPVERVTGFDVVFPLYRLEGFYLPNARRIVTAIEKVLSYR</sequence>
<dbReference type="GO" id="GO:0006082">
    <property type="term" value="P:organic acid metabolic process"/>
    <property type="evidence" value="ECO:0007669"/>
    <property type="project" value="UniProtKB-ARBA"/>
</dbReference>
<comment type="caution">
    <text evidence="5">The sequence shown here is derived from an EMBL/GenBank/DDBJ whole genome shotgun (WGS) entry which is preliminary data.</text>
</comment>
<dbReference type="InterPro" id="IPR009014">
    <property type="entry name" value="Transketo_C/PFOR_II"/>
</dbReference>
<dbReference type="Gene3D" id="3.40.50.970">
    <property type="match status" value="1"/>
</dbReference>
<evidence type="ECO:0000313" key="5">
    <source>
        <dbReference type="EMBL" id="HIH08655.1"/>
    </source>
</evidence>
<dbReference type="FunFam" id="3.40.50.920:FF:000001">
    <property type="entry name" value="Pyruvate dehydrogenase E1 beta subunit"/>
    <property type="match status" value="1"/>
</dbReference>
<reference evidence="6" key="1">
    <citation type="journal article" date="2020" name="bioRxiv">
        <title>A rank-normalized archaeal taxonomy based on genome phylogeny resolves widespread incomplete and uneven classifications.</title>
        <authorList>
            <person name="Rinke C."/>
            <person name="Chuvochina M."/>
            <person name="Mussig A.J."/>
            <person name="Chaumeil P.-A."/>
            <person name="Waite D.W."/>
            <person name="Whitman W.B."/>
            <person name="Parks D.H."/>
            <person name="Hugenholtz P."/>
        </authorList>
    </citation>
    <scope>NUCLEOTIDE SEQUENCE [LARGE SCALE GENOMIC DNA]</scope>
</reference>
<proteinExistence type="predicted"/>
<dbReference type="GO" id="GO:0044272">
    <property type="term" value="P:sulfur compound biosynthetic process"/>
    <property type="evidence" value="ECO:0007669"/>
    <property type="project" value="UniProtKB-ARBA"/>
</dbReference>
<dbReference type="Pfam" id="PF02780">
    <property type="entry name" value="Transketolase_C"/>
    <property type="match status" value="1"/>
</dbReference>
<dbReference type="InterPro" id="IPR005475">
    <property type="entry name" value="Transketolase-like_Pyr-bd"/>
</dbReference>
<evidence type="ECO:0000259" key="4">
    <source>
        <dbReference type="SMART" id="SM00861"/>
    </source>
</evidence>